<keyword evidence="2" id="KW-0812">Transmembrane</keyword>
<keyword evidence="5" id="KW-1185">Reference proteome</keyword>
<keyword evidence="1" id="KW-0677">Repeat</keyword>
<dbReference type="AlphaFoldDB" id="A0AAV7KVX4"/>
<feature type="domain" description="Sortilin N-terminal" evidence="3">
    <location>
        <begin position="3"/>
        <end position="127"/>
    </location>
</feature>
<evidence type="ECO:0000313" key="5">
    <source>
        <dbReference type="Proteomes" id="UP001066276"/>
    </source>
</evidence>
<organism evidence="4 5">
    <name type="scientific">Pleurodeles waltl</name>
    <name type="common">Iberian ribbed newt</name>
    <dbReference type="NCBI Taxonomy" id="8319"/>
    <lineage>
        <taxon>Eukaryota</taxon>
        <taxon>Metazoa</taxon>
        <taxon>Chordata</taxon>
        <taxon>Craniata</taxon>
        <taxon>Vertebrata</taxon>
        <taxon>Euteleostomi</taxon>
        <taxon>Amphibia</taxon>
        <taxon>Batrachia</taxon>
        <taxon>Caudata</taxon>
        <taxon>Salamandroidea</taxon>
        <taxon>Salamandridae</taxon>
        <taxon>Pleurodelinae</taxon>
        <taxon>Pleurodeles</taxon>
    </lineage>
</organism>
<evidence type="ECO:0000256" key="2">
    <source>
        <dbReference type="SAM" id="Phobius"/>
    </source>
</evidence>
<comment type="caution">
    <text evidence="4">The sequence shown here is derived from an EMBL/GenBank/DDBJ whole genome shotgun (WGS) entry which is preliminary data.</text>
</comment>
<evidence type="ECO:0000256" key="1">
    <source>
        <dbReference type="ARBA" id="ARBA00022737"/>
    </source>
</evidence>
<feature type="transmembrane region" description="Helical" evidence="2">
    <location>
        <begin position="199"/>
        <end position="220"/>
    </location>
</feature>
<dbReference type="PANTHER" id="PTHR12106">
    <property type="entry name" value="SORTILIN RELATED"/>
    <property type="match status" value="1"/>
</dbReference>
<dbReference type="GO" id="GO:0016050">
    <property type="term" value="P:vesicle organization"/>
    <property type="evidence" value="ECO:0007669"/>
    <property type="project" value="TreeGrafter"/>
</dbReference>
<dbReference type="PANTHER" id="PTHR12106:SF23">
    <property type="entry name" value="SORTILIN"/>
    <property type="match status" value="1"/>
</dbReference>
<evidence type="ECO:0000259" key="3">
    <source>
        <dbReference type="Pfam" id="PF15902"/>
    </source>
</evidence>
<reference evidence="4" key="1">
    <citation type="journal article" date="2022" name="bioRxiv">
        <title>Sequencing and chromosome-scale assembly of the giantPleurodeles waltlgenome.</title>
        <authorList>
            <person name="Brown T."/>
            <person name="Elewa A."/>
            <person name="Iarovenko S."/>
            <person name="Subramanian E."/>
            <person name="Araus A.J."/>
            <person name="Petzold A."/>
            <person name="Susuki M."/>
            <person name="Suzuki K.-i.T."/>
            <person name="Hayashi T."/>
            <person name="Toyoda A."/>
            <person name="Oliveira C."/>
            <person name="Osipova E."/>
            <person name="Leigh N.D."/>
            <person name="Simon A."/>
            <person name="Yun M.H."/>
        </authorList>
    </citation>
    <scope>NUCLEOTIDE SEQUENCE</scope>
    <source>
        <strain evidence="4">20211129_DDA</strain>
        <tissue evidence="4">Liver</tissue>
    </source>
</reference>
<dbReference type="EMBL" id="JANPWB010000016">
    <property type="protein sequence ID" value="KAJ1082704.1"/>
    <property type="molecule type" value="Genomic_DNA"/>
</dbReference>
<keyword evidence="2" id="KW-0472">Membrane</keyword>
<dbReference type="InterPro" id="IPR031778">
    <property type="entry name" value="Sortilin_N"/>
</dbReference>
<dbReference type="Proteomes" id="UP001066276">
    <property type="component" value="Chromosome 12"/>
</dbReference>
<dbReference type="Pfam" id="PF15902">
    <property type="entry name" value="Sortilin-Vps10"/>
    <property type="match status" value="1"/>
</dbReference>
<dbReference type="Gene3D" id="3.30.60.270">
    <property type="match status" value="1"/>
</dbReference>
<evidence type="ECO:0000313" key="4">
    <source>
        <dbReference type="EMBL" id="KAJ1082704.1"/>
    </source>
</evidence>
<dbReference type="GO" id="GO:0005829">
    <property type="term" value="C:cytosol"/>
    <property type="evidence" value="ECO:0007669"/>
    <property type="project" value="GOC"/>
</dbReference>
<name>A0AAV7KVX4_PLEWA</name>
<gene>
    <name evidence="4" type="ORF">NDU88_002869</name>
</gene>
<dbReference type="InterPro" id="IPR050310">
    <property type="entry name" value="VPS10-sortilin"/>
</dbReference>
<proteinExistence type="predicted"/>
<protein>
    <recommendedName>
        <fullName evidence="3">Sortilin N-terminal domain-containing protein</fullName>
    </recommendedName>
</protein>
<dbReference type="GO" id="GO:0016020">
    <property type="term" value="C:membrane"/>
    <property type="evidence" value="ECO:0007669"/>
    <property type="project" value="TreeGrafter"/>
</dbReference>
<dbReference type="GO" id="GO:0006897">
    <property type="term" value="P:endocytosis"/>
    <property type="evidence" value="ECO:0007669"/>
    <property type="project" value="TreeGrafter"/>
</dbReference>
<keyword evidence="2" id="KW-1133">Transmembrane helix</keyword>
<dbReference type="GO" id="GO:0006895">
    <property type="term" value="P:Golgi to endosome transport"/>
    <property type="evidence" value="ECO:0007669"/>
    <property type="project" value="TreeGrafter"/>
</dbReference>
<sequence>MTEQGNTRRIHVSQDHSDTWTMAQLPAVGHEQFYPILAANDDIVFMHVDEKGESGYGTIYTSDERGILYSKSLERHLYTATRGDTDFTNVTSLRGVFITSVLSEDNSIQSVITFDRENQSECIEQPELKGHDLEFCLFGREELLITKGYRKLPGDRCTGGINPSREEKNLKAKCSSDLLQPSAIVTNAQSKVAVSQNNILVILSVVGVLLVAVVAAVLIVKKYVCGGRFLVHRYSILQQHAEATGTDSLDTSIVDVNKQTGYHDDSDEDLLE</sequence>
<dbReference type="GO" id="GO:0005794">
    <property type="term" value="C:Golgi apparatus"/>
    <property type="evidence" value="ECO:0007669"/>
    <property type="project" value="TreeGrafter"/>
</dbReference>
<accession>A0AAV7KVX4</accession>